<feature type="transmembrane region" description="Helical" evidence="5">
    <location>
        <begin position="336"/>
        <end position="357"/>
    </location>
</feature>
<dbReference type="InterPro" id="IPR002810">
    <property type="entry name" value="NfeD-like_C"/>
</dbReference>
<dbReference type="InterPro" id="IPR012340">
    <property type="entry name" value="NA-bd_OB-fold"/>
</dbReference>
<dbReference type="GO" id="GO:0005886">
    <property type="term" value="C:plasma membrane"/>
    <property type="evidence" value="ECO:0007669"/>
    <property type="project" value="TreeGrafter"/>
</dbReference>
<feature type="domain" description="NfeD-like C-terminal" evidence="6">
    <location>
        <begin position="387"/>
        <end position="440"/>
    </location>
</feature>
<keyword evidence="4 5" id="KW-0472">Membrane</keyword>
<dbReference type="PANTHER" id="PTHR33507">
    <property type="entry name" value="INNER MEMBRANE PROTEIN YBBJ"/>
    <property type="match status" value="1"/>
</dbReference>
<evidence type="ECO:0000256" key="4">
    <source>
        <dbReference type="ARBA" id="ARBA00023136"/>
    </source>
</evidence>
<dbReference type="Gene3D" id="3.90.226.10">
    <property type="entry name" value="2-enoyl-CoA Hydratase, Chain A, domain 1"/>
    <property type="match status" value="1"/>
</dbReference>
<feature type="domain" description="NfeD integral membrane" evidence="7">
    <location>
        <begin position="242"/>
        <end position="355"/>
    </location>
</feature>
<comment type="caution">
    <text evidence="9">The sequence shown here is derived from an EMBL/GenBank/DDBJ whole genome shotgun (WGS) entry which is preliminary data.</text>
</comment>
<evidence type="ECO:0000313" key="10">
    <source>
        <dbReference type="Proteomes" id="UP000587942"/>
    </source>
</evidence>
<evidence type="ECO:0000259" key="7">
    <source>
        <dbReference type="Pfam" id="PF24961"/>
    </source>
</evidence>
<protein>
    <submittedName>
        <fullName evidence="9">Nodulation protein NfeD</fullName>
    </submittedName>
</protein>
<feature type="transmembrane region" description="Helical" evidence="5">
    <location>
        <begin position="236"/>
        <end position="256"/>
    </location>
</feature>
<dbReference type="Pfam" id="PF25145">
    <property type="entry name" value="NfeD1b_N"/>
    <property type="match status" value="1"/>
</dbReference>
<name>A0A846TEE2_9BACI</name>
<comment type="subcellular location">
    <subcellularLocation>
        <location evidence="1">Membrane</location>
        <topology evidence="1">Multi-pass membrane protein</topology>
    </subcellularLocation>
</comment>
<evidence type="ECO:0000259" key="8">
    <source>
        <dbReference type="Pfam" id="PF25145"/>
    </source>
</evidence>
<sequence length="445" mass="47091">MNGGAELKIKSVIASIIILLSLASWINPFTADADQKVVYVVPIEETVEKGLLAFLERAVEEAEEAGAEAIIFDVHTPGGVVDAADGIGKLLTGTDLKTVAFVNKKALSAGAYISLNTDEIYMVPGATMGSAAIIDQQGNTAGKKAESYWFAAMKAAAVESGRNPIYAQAMADDSIDLPELGAGKGKLLTLTADQAVEVGYSEGTVKNLNELLNKLGYEDAEIKNVNETFAEKLARFITHPVVIPILMTVGSLGLVLELYSPGFGLPGIAGLSALLLFFYGHMVAGLAGFETLILFALGVGLILLELFIPGGIAGTIGLLAIIASFFMASANVIHMGISLLIALTASIVLSILMIRVFGKKMKFFKRIILTDSTSTEKGYVSNKNRLELIGVEGVTLTPLRPSGTIVVEDERIDAVSEGGFIAKGKRVRIVKTEGSRIVVREIADI</sequence>
<evidence type="ECO:0000259" key="6">
    <source>
        <dbReference type="Pfam" id="PF01957"/>
    </source>
</evidence>
<gene>
    <name evidence="9" type="ORF">GWK17_06620</name>
</gene>
<dbReference type="PANTHER" id="PTHR33507:SF3">
    <property type="entry name" value="INNER MEMBRANE PROTEIN YBBJ"/>
    <property type="match status" value="1"/>
</dbReference>
<proteinExistence type="predicted"/>
<dbReference type="InterPro" id="IPR029045">
    <property type="entry name" value="ClpP/crotonase-like_dom_sf"/>
</dbReference>
<organism evidence="9 10">
    <name type="scientific">Mesobacillus selenatarsenatis</name>
    <dbReference type="NCBI Taxonomy" id="388741"/>
    <lineage>
        <taxon>Bacteria</taxon>
        <taxon>Bacillati</taxon>
        <taxon>Bacillota</taxon>
        <taxon>Bacilli</taxon>
        <taxon>Bacillales</taxon>
        <taxon>Bacillaceae</taxon>
        <taxon>Mesobacillus</taxon>
    </lineage>
</organism>
<dbReference type="CDD" id="cd07021">
    <property type="entry name" value="Clp_protease_NfeD_like"/>
    <property type="match status" value="1"/>
</dbReference>
<dbReference type="SUPFAM" id="SSF52096">
    <property type="entry name" value="ClpP/crotonase"/>
    <property type="match status" value="1"/>
</dbReference>
<dbReference type="InterPro" id="IPR052165">
    <property type="entry name" value="Membrane_assoc_protease"/>
</dbReference>
<evidence type="ECO:0000256" key="5">
    <source>
        <dbReference type="SAM" id="Phobius"/>
    </source>
</evidence>
<dbReference type="SUPFAM" id="SSF141322">
    <property type="entry name" value="NfeD domain-like"/>
    <property type="match status" value="1"/>
</dbReference>
<dbReference type="Gene3D" id="2.40.50.140">
    <property type="entry name" value="Nucleic acid-binding proteins"/>
    <property type="match status" value="1"/>
</dbReference>
<dbReference type="Pfam" id="PF01957">
    <property type="entry name" value="NfeD"/>
    <property type="match status" value="1"/>
</dbReference>
<feature type="domain" description="NfeD1b N-terminal" evidence="8">
    <location>
        <begin position="37"/>
        <end position="224"/>
    </location>
</feature>
<feature type="transmembrane region" description="Helical" evidence="5">
    <location>
        <begin position="263"/>
        <end position="280"/>
    </location>
</feature>
<dbReference type="Proteomes" id="UP000587942">
    <property type="component" value="Unassembled WGS sequence"/>
</dbReference>
<keyword evidence="3 5" id="KW-1133">Transmembrane helix</keyword>
<dbReference type="InterPro" id="IPR056738">
    <property type="entry name" value="NfeD1b_N"/>
</dbReference>
<dbReference type="AlphaFoldDB" id="A0A846TEE2"/>
<dbReference type="EMBL" id="JAAVUM010000003">
    <property type="protein sequence ID" value="NKE05149.1"/>
    <property type="molecule type" value="Genomic_DNA"/>
</dbReference>
<evidence type="ECO:0000313" key="9">
    <source>
        <dbReference type="EMBL" id="NKE05149.1"/>
    </source>
</evidence>
<evidence type="ECO:0000256" key="2">
    <source>
        <dbReference type="ARBA" id="ARBA00022692"/>
    </source>
</evidence>
<feature type="transmembrane region" description="Helical" evidence="5">
    <location>
        <begin position="286"/>
        <end position="304"/>
    </location>
</feature>
<reference evidence="9 10" key="1">
    <citation type="submission" date="2020-03" db="EMBL/GenBank/DDBJ databases">
        <authorList>
            <person name="Sun Q."/>
        </authorList>
    </citation>
    <scope>NUCLEOTIDE SEQUENCE [LARGE SCALE GENOMIC DNA]</scope>
    <source>
        <strain evidence="9 10">KACC 21451</strain>
    </source>
</reference>
<dbReference type="Pfam" id="PF24961">
    <property type="entry name" value="NfeD_membrane"/>
    <property type="match status" value="1"/>
</dbReference>
<evidence type="ECO:0000256" key="3">
    <source>
        <dbReference type="ARBA" id="ARBA00022989"/>
    </source>
</evidence>
<evidence type="ECO:0000256" key="1">
    <source>
        <dbReference type="ARBA" id="ARBA00004141"/>
    </source>
</evidence>
<keyword evidence="2 5" id="KW-0812">Transmembrane</keyword>
<dbReference type="InterPro" id="IPR056739">
    <property type="entry name" value="NfeD_membrane"/>
</dbReference>
<accession>A0A846TEE2</accession>